<evidence type="ECO:0008006" key="4">
    <source>
        <dbReference type="Google" id="ProtNLM"/>
    </source>
</evidence>
<proteinExistence type="predicted"/>
<feature type="compositionally biased region" description="Polar residues" evidence="2">
    <location>
        <begin position="1256"/>
        <end position="1265"/>
    </location>
</feature>
<feature type="compositionally biased region" description="Basic and acidic residues" evidence="2">
    <location>
        <begin position="256"/>
        <end position="271"/>
    </location>
</feature>
<gene>
    <name evidence="3" type="ORF">Tci_169054</name>
</gene>
<feature type="region of interest" description="Disordered" evidence="2">
    <location>
        <begin position="1406"/>
        <end position="1432"/>
    </location>
</feature>
<accession>A0A699GR58</accession>
<feature type="region of interest" description="Disordered" evidence="2">
    <location>
        <begin position="1254"/>
        <end position="1274"/>
    </location>
</feature>
<comment type="caution">
    <text evidence="3">The sequence shown here is derived from an EMBL/GenBank/DDBJ whole genome shotgun (WGS) entry which is preliminary data.</text>
</comment>
<evidence type="ECO:0000256" key="1">
    <source>
        <dbReference type="SAM" id="Coils"/>
    </source>
</evidence>
<feature type="compositionally biased region" description="Basic and acidic residues" evidence="2">
    <location>
        <begin position="1412"/>
        <end position="1430"/>
    </location>
</feature>
<organism evidence="3">
    <name type="scientific">Tanacetum cinerariifolium</name>
    <name type="common">Dalmatian daisy</name>
    <name type="synonym">Chrysanthemum cinerariifolium</name>
    <dbReference type="NCBI Taxonomy" id="118510"/>
    <lineage>
        <taxon>Eukaryota</taxon>
        <taxon>Viridiplantae</taxon>
        <taxon>Streptophyta</taxon>
        <taxon>Embryophyta</taxon>
        <taxon>Tracheophyta</taxon>
        <taxon>Spermatophyta</taxon>
        <taxon>Magnoliopsida</taxon>
        <taxon>eudicotyledons</taxon>
        <taxon>Gunneridae</taxon>
        <taxon>Pentapetalae</taxon>
        <taxon>asterids</taxon>
        <taxon>campanulids</taxon>
        <taxon>Asterales</taxon>
        <taxon>Asteraceae</taxon>
        <taxon>Asteroideae</taxon>
        <taxon>Anthemideae</taxon>
        <taxon>Anthemidinae</taxon>
        <taxon>Tanacetum</taxon>
    </lineage>
</organism>
<evidence type="ECO:0000313" key="3">
    <source>
        <dbReference type="EMBL" id="GEV97077.1"/>
    </source>
</evidence>
<evidence type="ECO:0000256" key="2">
    <source>
        <dbReference type="SAM" id="MobiDB-lite"/>
    </source>
</evidence>
<protein>
    <recommendedName>
        <fullName evidence="4">Reverse transcriptase Ty1/copia-type domain-containing protein</fullName>
    </recommendedName>
</protein>
<name>A0A699GR58_TANCI</name>
<feature type="coiled-coil region" evidence="1">
    <location>
        <begin position="138"/>
        <end position="172"/>
    </location>
</feature>
<dbReference type="EMBL" id="BKCJ010040502">
    <property type="protein sequence ID" value="GEV97077.1"/>
    <property type="molecule type" value="Genomic_DNA"/>
</dbReference>
<feature type="region of interest" description="Disordered" evidence="2">
    <location>
        <begin position="250"/>
        <end position="271"/>
    </location>
</feature>
<sequence length="1594" mass="181951">MLAAAKLIVLNPNEFELWKMRIEQYFLMTDYAFREVILNGDSPPSTRSVEGVKTPYPPTTVKEKLARKNELKTRGTLLIALPNEHKLKFNSYKTAKSLMEAIERDLEVIRSPKKYRRLFSNSSMRTLMEQAQRDLIRVLSLEQINTNQEAKIEKLNKRVKKLEGKKKKRTHRLKRMYKGRIAEIDADENLSLINETAQDQGKMNEEDLFGVNDLEGDEVIVDVTIGDNVEQDATVAEKEVSTTDDEVVTTTEDVEGSSKRVRDKIDQESAKRQRLEKEDDIAELKRYLEIVLEDDDDVTIEATPLSSKSHTIVDYKIYKERKKSYFKIIRKMRIEQYFLMTDYALWEVILNGDLPPPTRSIEGVETPYPPTTTVKSLMEAIEKRFEVNTDHGDSAASSKTNASNLPNVDSLCDTVIYSFFASQSSNPQLGNEDLKQIDSDDLEEMDLKWQIEMLTIRARRFLQKTGRNLGVKGKRPLALTRQRNMEAPRRTVPVKDTTSNALVSYYDELGYDWSDQAKDGPTNFAFMAYTSSSSSSSSNSDTKVSIYSKACLKSYKTLKEHYDNLTKYFNKSQLNLGAYKAGLESVEAILEVYKNNEVVFEDDIKILKLDVMLRDKAITKLRQKYEKAKKERDDLKLTLKKFKDSSNNLSRLHPSSRAAVSVNTARPINTAYSRSTVNGAKPSSNVFHKSHLPVRRTFNQRTTPQNSDLKETVNTAKGNPQYTLQDQGIFDSGCSRHMTGNKSFLTDYQEIDGGFVAFGRSPKGGRGPEWLFDIDSLTNSMNYVPVTAGNQTYDNACIEINSLDDTDADEVPSKGDEWVIKGSEIDDQESLNINTVGSNYLNMPSLEETVIFDDVYDDREVGAEADINNLELLTVVSLIPTTRVHKHHPKEQIIRDLNLATQTRRMINFSKENAMTLVDVPNGKMAIRTKWVFKNKKDERGIVVRNKIDVKSAFLYGTIEEEVYVCQPLGFEDLYFPNKFWTSAKVKTVNEDVRLQALVDGKKVIVNEASIRRDLRLDDVEEIFVNPSLTKKVFANMKKVRTGFSGAITPLFETMMVQALEKWVKYQLILKTQPFLLNHYLLNPKVNTNQGGSKGSKQRVPSLEQINTNQAAKIERLKKRLKKPEGKKKKRTYGLKKNVQAEIDADENLSLINETAQDQGRMNEEDLFRVNDLDGGEVIVDVTTGDNVNQDATVAEKEVSTADDEVVYTTEDVEVTTAATTPQISKEDVTLAQTLIKIKAAKPKARGVIVQEPSKFRTTSSSHPSQLPHAKDKGKGIMVEPKKPLKKKYQIALDKEVVRKLEAQMKAKMEEEERIAMEKDEANIAVIEEWDDVQAIINTDRQLVEQLQTQEREQLSIGERSKLLAELIESRRKYFAAKRAEEIINKPPTKAQHKKIVEGSLKKTQAEVTEGSSKRAGVEIEQESAKRQRLEEEDDTAELKRCLEIVSEDDDDDDDVTIEVTPLSSKSPTIVDYKIYKERKRSYFKIIGRWKLTKLSYFGTIFKNFNIEDLEVLRSIVKERFKKTKPVNDMNNLLFQTLRTMFEHLVEDNIWKYQQGSHSKEIKFEVTLVRMYVVKMLLCRRNHSIYAVTSVATA</sequence>
<reference evidence="3" key="1">
    <citation type="journal article" date="2019" name="Sci. Rep.">
        <title>Draft genome of Tanacetum cinerariifolium, the natural source of mosquito coil.</title>
        <authorList>
            <person name="Yamashiro T."/>
            <person name="Shiraishi A."/>
            <person name="Satake H."/>
            <person name="Nakayama K."/>
        </authorList>
    </citation>
    <scope>NUCLEOTIDE SEQUENCE</scope>
</reference>
<keyword evidence="1" id="KW-0175">Coiled coil</keyword>
<feature type="coiled-coil region" evidence="1">
    <location>
        <begin position="618"/>
        <end position="645"/>
    </location>
</feature>